<dbReference type="InterPro" id="IPR046450">
    <property type="entry name" value="PA_dom_sf"/>
</dbReference>
<gene>
    <name evidence="6" type="ORF">I532_16763</name>
</gene>
<dbReference type="SUPFAM" id="SSF52025">
    <property type="entry name" value="PA domain"/>
    <property type="match status" value="1"/>
</dbReference>
<protein>
    <submittedName>
        <fullName evidence="6">Putative aminopeptidase</fullName>
    </submittedName>
</protein>
<evidence type="ECO:0000256" key="1">
    <source>
        <dbReference type="ARBA" id="ARBA00005634"/>
    </source>
</evidence>
<dbReference type="EMBL" id="APBN01000007">
    <property type="protein sequence ID" value="EMT51595.1"/>
    <property type="molecule type" value="Genomic_DNA"/>
</dbReference>
<dbReference type="InterPro" id="IPR036757">
    <property type="entry name" value="TFR-like_dimer_dom_sf"/>
</dbReference>
<feature type="domain" description="Peptidase M28" evidence="5">
    <location>
        <begin position="350"/>
        <end position="538"/>
    </location>
</feature>
<dbReference type="CDD" id="cd08022">
    <property type="entry name" value="M28_PSMA_like"/>
    <property type="match status" value="1"/>
</dbReference>
<dbReference type="FunFam" id="3.50.30.30:FF:000045">
    <property type="entry name" value="Predicted protein"/>
    <property type="match status" value="1"/>
</dbReference>
<feature type="region of interest" description="Disordered" evidence="2">
    <location>
        <begin position="268"/>
        <end position="292"/>
    </location>
</feature>
<dbReference type="InterPro" id="IPR003137">
    <property type="entry name" value="PA_domain"/>
</dbReference>
<dbReference type="SUPFAM" id="SSF47672">
    <property type="entry name" value="Transferrin receptor-like dimerisation domain"/>
    <property type="match status" value="1"/>
</dbReference>
<reference evidence="6 7" key="1">
    <citation type="submission" date="2013-03" db="EMBL/GenBank/DDBJ databases">
        <title>Assembly of a new bacterial strain Brevibacillus borstelensis AK1.</title>
        <authorList>
            <person name="Rajan I."/>
            <person name="PoliReddy D."/>
            <person name="Sugumar T."/>
            <person name="Rathinam K."/>
            <person name="Alqarawi S."/>
            <person name="Khalil A.B."/>
            <person name="Sivakumar N."/>
        </authorList>
    </citation>
    <scope>NUCLEOTIDE SEQUENCE [LARGE SCALE GENOMIC DNA]</scope>
    <source>
        <strain evidence="6 7">AK1</strain>
    </source>
</reference>
<dbReference type="Pfam" id="PF04253">
    <property type="entry name" value="TFR_dimer"/>
    <property type="match status" value="1"/>
</dbReference>
<dbReference type="PANTHER" id="PTHR10404:SF46">
    <property type="entry name" value="VACUOLAR PROTEIN SORTING-ASSOCIATED PROTEIN 70"/>
    <property type="match status" value="1"/>
</dbReference>
<dbReference type="InterPro" id="IPR039373">
    <property type="entry name" value="Peptidase_M28B"/>
</dbReference>
<comment type="similarity">
    <text evidence="1">Belongs to the peptidase M28 family. M28B subfamily.</text>
</comment>
<keyword evidence="6" id="KW-0378">Hydrolase</keyword>
<dbReference type="Proteomes" id="UP000012081">
    <property type="component" value="Unassembled WGS sequence"/>
</dbReference>
<feature type="domain" description="Transferrin receptor-like dimerisation" evidence="4">
    <location>
        <begin position="594"/>
        <end position="709"/>
    </location>
</feature>
<keyword evidence="6" id="KW-0031">Aminopeptidase</keyword>
<dbReference type="Pfam" id="PF02225">
    <property type="entry name" value="PA"/>
    <property type="match status" value="1"/>
</dbReference>
<dbReference type="STRING" id="1300222.I532_16763"/>
<evidence type="ECO:0000259" key="4">
    <source>
        <dbReference type="Pfam" id="PF04253"/>
    </source>
</evidence>
<dbReference type="Gene3D" id="3.40.630.10">
    <property type="entry name" value="Zn peptidases"/>
    <property type="match status" value="1"/>
</dbReference>
<dbReference type="CDD" id="cd02121">
    <property type="entry name" value="PA_GCPII_like"/>
    <property type="match status" value="1"/>
</dbReference>
<dbReference type="FunFam" id="3.40.630.10:FF:000101">
    <property type="entry name" value="N-acetylated alpha-linked acidic dipeptidase like 1"/>
    <property type="match status" value="1"/>
</dbReference>
<dbReference type="Gene3D" id="1.20.930.40">
    <property type="entry name" value="Transferrin receptor-like, dimerisation domain"/>
    <property type="match status" value="1"/>
</dbReference>
<evidence type="ECO:0000259" key="5">
    <source>
        <dbReference type="Pfam" id="PF04389"/>
    </source>
</evidence>
<dbReference type="Pfam" id="PF04389">
    <property type="entry name" value="Peptidase_M28"/>
    <property type="match status" value="1"/>
</dbReference>
<evidence type="ECO:0000313" key="7">
    <source>
        <dbReference type="Proteomes" id="UP000012081"/>
    </source>
</evidence>
<organism evidence="6 7">
    <name type="scientific">Brevibacillus borstelensis AK1</name>
    <dbReference type="NCBI Taxonomy" id="1300222"/>
    <lineage>
        <taxon>Bacteria</taxon>
        <taxon>Bacillati</taxon>
        <taxon>Bacillota</taxon>
        <taxon>Bacilli</taxon>
        <taxon>Bacillales</taxon>
        <taxon>Paenibacillaceae</taxon>
        <taxon>Brevibacillus</taxon>
    </lineage>
</organism>
<dbReference type="Gene3D" id="3.50.30.30">
    <property type="match status" value="1"/>
</dbReference>
<evidence type="ECO:0000256" key="2">
    <source>
        <dbReference type="SAM" id="MobiDB-lite"/>
    </source>
</evidence>
<dbReference type="SUPFAM" id="SSF53187">
    <property type="entry name" value="Zn-dependent exopeptidases"/>
    <property type="match status" value="1"/>
</dbReference>
<dbReference type="OrthoDB" id="233977at2"/>
<keyword evidence="6" id="KW-0645">Protease</keyword>
<proteinExistence type="inferred from homology"/>
<dbReference type="InterPro" id="IPR007484">
    <property type="entry name" value="Peptidase_M28"/>
</dbReference>
<evidence type="ECO:0000259" key="3">
    <source>
        <dbReference type="Pfam" id="PF02225"/>
    </source>
</evidence>
<comment type="caution">
    <text evidence="6">The sequence shown here is derived from an EMBL/GenBank/DDBJ whole genome shotgun (WGS) entry which is preliminary data.</text>
</comment>
<name>M8E830_9BACL</name>
<feature type="domain" description="PA" evidence="3">
    <location>
        <begin position="169"/>
        <end position="255"/>
    </location>
</feature>
<evidence type="ECO:0000313" key="6">
    <source>
        <dbReference type="EMBL" id="EMT51595.1"/>
    </source>
</evidence>
<dbReference type="GO" id="GO:0004177">
    <property type="term" value="F:aminopeptidase activity"/>
    <property type="evidence" value="ECO:0007669"/>
    <property type="project" value="UniProtKB-KW"/>
</dbReference>
<dbReference type="PATRIC" id="fig|1300222.3.peg.3512"/>
<keyword evidence="7" id="KW-1185">Reference proteome</keyword>
<sequence length="714" mass="77806">MSKRKSASLCARKVSSLLLGLTVASTLVFTSAVPSLTYAASATALSKTATGFSAEKADWQLEYEQTFAQLVKKESLARYSKDLSERSSLVGSPGNEANVEYAVRELKKAGLQPEVKTYHVYMSVPKKISVTQTYPQKRELQVIEKLPKGTKHANEIVPGYNAYSPAGEVEAELVYANYGRPEDFEELEKRGISVKDKIVITRYGANFRGVKPEQAAKRGAVGMLMYSDPADDGYIKGLVYPDGPWRPADAIQRGSILYIFRYPGDPLTPGEPSTPDAKRLDPADADSLPTIPTTPISYGEARSLLEAMEGEEAPESWQGGLPFTYKIGPGQTRVKISLDIDYKQQPVNDVIVRIPGAKYPEQMVVIGAHRDTWVKGTSDDLSGWTATMEIARVLGEMAKKGWQPDRTIVLAGWDGEEYGLLGSVEWAEDEREELTKNAVAYINMDGLGGQFFGASAVPSLKQLVYEITKEVTEPRSGMSIYDDWYLRSGRKEPAIGKLGSGSDYTPFIQHLGVPSLDMGFGAAGGLYHSAYDNLDAMERFTDPGYEHHAAGARLVGMTALRLANAEVIPFKYSDYAADVRAMLEELADKGTLGVDLSPVIAQAQEWQAAAAALEEKAANIIEDGVTEEEYGDLAKLNAALLQQERDLLKPEGLSGRPWYKHQVWAPGLTTGYAAQPLPAIAEALQANDPAALQKAAEKLKEVLAKAAETARSVK</sequence>
<accession>M8E830</accession>
<dbReference type="RefSeq" id="WP_003389634.1">
    <property type="nucleotide sequence ID" value="NZ_APBN01000007.1"/>
</dbReference>
<dbReference type="InterPro" id="IPR007365">
    <property type="entry name" value="TFR-like_dimer_dom"/>
</dbReference>
<dbReference type="PANTHER" id="PTHR10404">
    <property type="entry name" value="N-ACETYLATED-ALPHA-LINKED ACIDIC DIPEPTIDASE"/>
    <property type="match status" value="1"/>
</dbReference>
<dbReference type="AlphaFoldDB" id="M8E830"/>